<keyword evidence="2" id="KW-0862">Zinc</keyword>
<name>A0AAN7TI64_9PEZI</name>
<feature type="compositionally biased region" description="Polar residues" evidence="7">
    <location>
        <begin position="39"/>
        <end position="59"/>
    </location>
</feature>
<evidence type="ECO:0000259" key="8">
    <source>
        <dbReference type="PROSITE" id="PS50048"/>
    </source>
</evidence>
<feature type="region of interest" description="Disordered" evidence="7">
    <location>
        <begin position="546"/>
        <end position="584"/>
    </location>
</feature>
<dbReference type="InterPro" id="IPR036864">
    <property type="entry name" value="Zn2-C6_fun-type_DNA-bd_sf"/>
</dbReference>
<evidence type="ECO:0000256" key="3">
    <source>
        <dbReference type="ARBA" id="ARBA00023015"/>
    </source>
</evidence>
<feature type="compositionally biased region" description="Low complexity" evidence="7">
    <location>
        <begin position="459"/>
        <end position="468"/>
    </location>
</feature>
<gene>
    <name evidence="9" type="ORF">LTR62_003929</name>
</gene>
<dbReference type="Pfam" id="PF00172">
    <property type="entry name" value="Zn_clus"/>
    <property type="match status" value="1"/>
</dbReference>
<keyword evidence="3" id="KW-0805">Transcription regulation</keyword>
<evidence type="ECO:0000313" key="10">
    <source>
        <dbReference type="Proteomes" id="UP001310890"/>
    </source>
</evidence>
<dbReference type="AlphaFoldDB" id="A0AAN7TI64"/>
<feature type="compositionally biased region" description="Low complexity" evidence="7">
    <location>
        <begin position="429"/>
        <end position="445"/>
    </location>
</feature>
<evidence type="ECO:0000256" key="7">
    <source>
        <dbReference type="SAM" id="MobiDB-lite"/>
    </source>
</evidence>
<dbReference type="Proteomes" id="UP001310890">
    <property type="component" value="Unassembled WGS sequence"/>
</dbReference>
<sequence length="584" mass="62660">MSDPPSPSRTLANTTSAGQSHAASTTTTAGQSLAFPPTFVTSLPTTEPSVTSTYGSDPSGSVVYKSVASPTFSAPSTTAEHRAPPPEPDPDTALGRTLSGPSGRGGRRAKTHVASACINCKRAHLSCDVQRPCSRCVSSGKQDTCVDVQHKKRGRPRLREEGEFRTLGAGDSSPPEPAVAGPSQVTPRPIAQTRQRRADSYRSLRSQASDDSASVIGSTPGRGMAGPLQSPYAIRPPTATTQAPQRYEVATALLNTDFIIVRANQPFDQIMNQGGSTRGRHIGELAVPADNDDMQNVRNRLRAEREARDPAYMPPILQPGQDPVLHIPESEAEQFAHSFNDDTYTWRHAQHGPQSETFPARVRLAKTSIYFVVLTLPSFRPVEAPPQSLPPPTAYSSLFGFGPPLPSPEPFAMTRQSALHSAPPQTLYRPRAPSASSSTLLPSAPHGSATTYPPPHPLIPFQHPQPRHVQPPPLLTRPHTPSRLLPREPPTDTTAFTPRSMPTEIARGMGEGDLVLPPLSQQQQQLQTQTRMIPGSGTGIGSGTLGAAMGMRGTGSSEDEEEGGDRTRRGGKRRRMGIDEVLQR</sequence>
<dbReference type="PANTHER" id="PTHR47659:SF4">
    <property type="entry name" value="ZN(II)2CYS6 TRANSCRIPTION FACTOR (EUROFUNG)"/>
    <property type="match status" value="1"/>
</dbReference>
<feature type="compositionally biased region" description="Polar residues" evidence="7">
    <location>
        <begin position="68"/>
        <end position="78"/>
    </location>
</feature>
<dbReference type="PANTHER" id="PTHR47659">
    <property type="entry name" value="ZN(II)2CYS6 TRANSCRIPTION FACTOR (EUROFUNG)-RELATED"/>
    <property type="match status" value="1"/>
</dbReference>
<protein>
    <recommendedName>
        <fullName evidence="8">Zn(2)-C6 fungal-type domain-containing protein</fullName>
    </recommendedName>
</protein>
<accession>A0AAN7TI64</accession>
<dbReference type="EMBL" id="JAVRRL010000029">
    <property type="protein sequence ID" value="KAK5112614.1"/>
    <property type="molecule type" value="Genomic_DNA"/>
</dbReference>
<organism evidence="9 10">
    <name type="scientific">Meristemomyces frigidus</name>
    <dbReference type="NCBI Taxonomy" id="1508187"/>
    <lineage>
        <taxon>Eukaryota</taxon>
        <taxon>Fungi</taxon>
        <taxon>Dikarya</taxon>
        <taxon>Ascomycota</taxon>
        <taxon>Pezizomycotina</taxon>
        <taxon>Dothideomycetes</taxon>
        <taxon>Dothideomycetidae</taxon>
        <taxon>Mycosphaerellales</taxon>
        <taxon>Teratosphaeriaceae</taxon>
        <taxon>Meristemomyces</taxon>
    </lineage>
</organism>
<dbReference type="CDD" id="cd00067">
    <property type="entry name" value="GAL4"/>
    <property type="match status" value="1"/>
</dbReference>
<feature type="domain" description="Zn(2)-C6 fungal-type" evidence="8">
    <location>
        <begin position="116"/>
        <end position="147"/>
    </location>
</feature>
<dbReference type="GO" id="GO:0000981">
    <property type="term" value="F:DNA-binding transcription factor activity, RNA polymerase II-specific"/>
    <property type="evidence" value="ECO:0007669"/>
    <property type="project" value="InterPro"/>
</dbReference>
<keyword evidence="5" id="KW-0804">Transcription</keyword>
<reference evidence="9" key="1">
    <citation type="submission" date="2023-08" db="EMBL/GenBank/DDBJ databases">
        <title>Black Yeasts Isolated from many extreme environments.</title>
        <authorList>
            <person name="Coleine C."/>
            <person name="Stajich J.E."/>
            <person name="Selbmann L."/>
        </authorList>
    </citation>
    <scope>NUCLEOTIDE SEQUENCE</scope>
    <source>
        <strain evidence="9">CCFEE 5401</strain>
    </source>
</reference>
<dbReference type="PROSITE" id="PS00463">
    <property type="entry name" value="ZN2_CY6_FUNGAL_1"/>
    <property type="match status" value="1"/>
</dbReference>
<dbReference type="SUPFAM" id="SSF57701">
    <property type="entry name" value="Zn2/Cys6 DNA-binding domain"/>
    <property type="match status" value="1"/>
</dbReference>
<feature type="compositionally biased region" description="Polar residues" evidence="7">
    <location>
        <begin position="8"/>
        <end position="31"/>
    </location>
</feature>
<dbReference type="PROSITE" id="PS50048">
    <property type="entry name" value="ZN2_CY6_FUNGAL_2"/>
    <property type="match status" value="1"/>
</dbReference>
<evidence type="ECO:0000256" key="5">
    <source>
        <dbReference type="ARBA" id="ARBA00023163"/>
    </source>
</evidence>
<dbReference type="InterPro" id="IPR050335">
    <property type="entry name" value="ERT1_acuK_gluconeogen_tf"/>
</dbReference>
<feature type="region of interest" description="Disordered" evidence="7">
    <location>
        <begin position="406"/>
        <end position="499"/>
    </location>
</feature>
<feature type="region of interest" description="Disordered" evidence="7">
    <location>
        <begin position="1"/>
        <end position="108"/>
    </location>
</feature>
<keyword evidence="6" id="KW-0539">Nucleus</keyword>
<proteinExistence type="predicted"/>
<comment type="caution">
    <text evidence="9">The sequence shown here is derived from an EMBL/GenBank/DDBJ whole genome shotgun (WGS) entry which is preliminary data.</text>
</comment>
<evidence type="ECO:0000256" key="6">
    <source>
        <dbReference type="ARBA" id="ARBA00023242"/>
    </source>
</evidence>
<dbReference type="GO" id="GO:0008270">
    <property type="term" value="F:zinc ion binding"/>
    <property type="evidence" value="ECO:0007669"/>
    <property type="project" value="InterPro"/>
</dbReference>
<evidence type="ECO:0000256" key="1">
    <source>
        <dbReference type="ARBA" id="ARBA00022723"/>
    </source>
</evidence>
<keyword evidence="1" id="KW-0479">Metal-binding</keyword>
<evidence type="ECO:0000256" key="2">
    <source>
        <dbReference type="ARBA" id="ARBA00022833"/>
    </source>
</evidence>
<evidence type="ECO:0000256" key="4">
    <source>
        <dbReference type="ARBA" id="ARBA00023125"/>
    </source>
</evidence>
<evidence type="ECO:0000313" key="9">
    <source>
        <dbReference type="EMBL" id="KAK5112614.1"/>
    </source>
</evidence>
<feature type="region of interest" description="Disordered" evidence="7">
    <location>
        <begin position="138"/>
        <end position="240"/>
    </location>
</feature>
<dbReference type="Gene3D" id="4.10.240.10">
    <property type="entry name" value="Zn(2)-C6 fungal-type DNA-binding domain"/>
    <property type="match status" value="1"/>
</dbReference>
<keyword evidence="4" id="KW-0238">DNA-binding</keyword>
<feature type="compositionally biased region" description="Polar residues" evidence="7">
    <location>
        <begin position="203"/>
        <end position="217"/>
    </location>
</feature>
<dbReference type="SMART" id="SM00066">
    <property type="entry name" value="GAL4"/>
    <property type="match status" value="1"/>
</dbReference>
<dbReference type="InterPro" id="IPR001138">
    <property type="entry name" value="Zn2Cys6_DnaBD"/>
</dbReference>
<dbReference type="GO" id="GO:0003677">
    <property type="term" value="F:DNA binding"/>
    <property type="evidence" value="ECO:0007669"/>
    <property type="project" value="UniProtKB-KW"/>
</dbReference>